<dbReference type="Pfam" id="PF00149">
    <property type="entry name" value="Metallophos"/>
    <property type="match status" value="1"/>
</dbReference>
<accession>A0A7W3TH62</accession>
<reference evidence="4" key="1">
    <citation type="submission" date="2019-10" db="EMBL/GenBank/DDBJ databases">
        <title>Streptomyces sp. nov., a novel actinobacterium isolated from alkaline environment.</title>
        <authorList>
            <person name="Golinska P."/>
        </authorList>
    </citation>
    <scope>NUCLEOTIDE SEQUENCE [LARGE SCALE GENOMIC DNA]</scope>
    <source>
        <strain evidence="4">DSM 42118</strain>
    </source>
</reference>
<proteinExistence type="predicted"/>
<feature type="compositionally biased region" description="Low complexity" evidence="1">
    <location>
        <begin position="273"/>
        <end position="286"/>
    </location>
</feature>
<sequence>MPRPRSGRLTAVADLHVRHPENRALAEALRPERPDDWLLVAGDIGEYHEDVARTLRLLADRFRTVVWAPGNHELWTPGDDPDTSRGEERYRRLVTLCRELGVHTPEDPYPVWESGDGPVAVAPLFVLYDYTWRPAGARDRDHALEIAREAGIMGTDEALLHPDPHPGRDAWCAERVAYTERRLAELPDDLPTVLVNHFPLIREPVRILRYPEFALWCGTDATADWARRFRARAVVYGHLHIPRLIHADGVPHIEVSLGYPREWGPRPRPPRLPVEVPLAPVATVTPDTGRPDRRARTARE</sequence>
<feature type="region of interest" description="Disordered" evidence="1">
    <location>
        <begin position="268"/>
        <end position="300"/>
    </location>
</feature>
<dbReference type="Gene3D" id="3.60.21.10">
    <property type="match status" value="2"/>
</dbReference>
<dbReference type="InterPro" id="IPR052963">
    <property type="entry name" value="Pantetheine_PDE"/>
</dbReference>
<dbReference type="InterPro" id="IPR004843">
    <property type="entry name" value="Calcineurin-like_PHP"/>
</dbReference>
<dbReference type="PANTHER" id="PTHR36492">
    <property type="match status" value="1"/>
</dbReference>
<organism evidence="3 4">
    <name type="scientific">Streptomyces alkaliphilus</name>
    <dbReference type="NCBI Taxonomy" id="1472722"/>
    <lineage>
        <taxon>Bacteria</taxon>
        <taxon>Bacillati</taxon>
        <taxon>Actinomycetota</taxon>
        <taxon>Actinomycetes</taxon>
        <taxon>Kitasatosporales</taxon>
        <taxon>Streptomycetaceae</taxon>
        <taxon>Streptomyces</taxon>
    </lineage>
</organism>
<dbReference type="Proteomes" id="UP000538929">
    <property type="component" value="Unassembled WGS sequence"/>
</dbReference>
<dbReference type="CDD" id="cd00838">
    <property type="entry name" value="MPP_superfamily"/>
    <property type="match status" value="1"/>
</dbReference>
<dbReference type="InterPro" id="IPR029052">
    <property type="entry name" value="Metallo-depent_PP-like"/>
</dbReference>
<evidence type="ECO:0000313" key="4">
    <source>
        <dbReference type="Proteomes" id="UP000538929"/>
    </source>
</evidence>
<feature type="compositionally biased region" description="Basic and acidic residues" evidence="1">
    <location>
        <begin position="289"/>
        <end position="300"/>
    </location>
</feature>
<dbReference type="EMBL" id="VKHT01000892">
    <property type="protein sequence ID" value="MBB0246435.1"/>
    <property type="molecule type" value="Genomic_DNA"/>
</dbReference>
<evidence type="ECO:0000259" key="2">
    <source>
        <dbReference type="Pfam" id="PF00149"/>
    </source>
</evidence>
<dbReference type="RefSeq" id="WP_182607765.1">
    <property type="nucleotide sequence ID" value="NZ_VKHT01000892.1"/>
</dbReference>
<name>A0A7W3TH62_9ACTN</name>
<protein>
    <submittedName>
        <fullName evidence="3">Metallophosphoesterase</fullName>
    </submittedName>
</protein>
<comment type="caution">
    <text evidence="3">The sequence shown here is derived from an EMBL/GenBank/DDBJ whole genome shotgun (WGS) entry which is preliminary data.</text>
</comment>
<evidence type="ECO:0000256" key="1">
    <source>
        <dbReference type="SAM" id="MobiDB-lite"/>
    </source>
</evidence>
<keyword evidence="4" id="KW-1185">Reference proteome</keyword>
<dbReference type="AlphaFoldDB" id="A0A7W3TH62"/>
<evidence type="ECO:0000313" key="3">
    <source>
        <dbReference type="EMBL" id="MBB0246435.1"/>
    </source>
</evidence>
<dbReference type="PANTHER" id="PTHR36492:SF2">
    <property type="entry name" value="[ACYL-CARRIER-PROTEIN] PHOSPHODIESTERASE PPTH"/>
    <property type="match status" value="1"/>
</dbReference>
<feature type="domain" description="Calcineurin-like phosphoesterase" evidence="2">
    <location>
        <begin position="8"/>
        <end position="242"/>
    </location>
</feature>
<gene>
    <name evidence="3" type="ORF">FNQ90_20545</name>
</gene>
<dbReference type="GO" id="GO:0016787">
    <property type="term" value="F:hydrolase activity"/>
    <property type="evidence" value="ECO:0007669"/>
    <property type="project" value="InterPro"/>
</dbReference>
<dbReference type="SUPFAM" id="SSF56300">
    <property type="entry name" value="Metallo-dependent phosphatases"/>
    <property type="match status" value="1"/>
</dbReference>